<evidence type="ECO:0000259" key="1">
    <source>
        <dbReference type="Pfam" id="PF26348"/>
    </source>
</evidence>
<dbReference type="InterPro" id="IPR058712">
    <property type="entry name" value="SRA_ScoMcrA"/>
</dbReference>
<dbReference type="Pfam" id="PF26348">
    <property type="entry name" value="SRA_ScoMcrA"/>
    <property type="match status" value="1"/>
</dbReference>
<evidence type="ECO:0000313" key="5">
    <source>
        <dbReference type="Proteomes" id="UP000660975"/>
    </source>
</evidence>
<gene>
    <name evidence="3" type="ORF">GCM10010227_40290</name>
    <name evidence="2" type="ORF">Sgou_25110</name>
</gene>
<dbReference type="EMBL" id="BLLO01000017">
    <property type="protein sequence ID" value="GFH77841.1"/>
    <property type="molecule type" value="Genomic_DNA"/>
</dbReference>
<name>A0A8H9LPJ8_9ACTN</name>
<feature type="domain" description="ScoMcrA-like SRA" evidence="1">
    <location>
        <begin position="16"/>
        <end position="161"/>
    </location>
</feature>
<reference evidence="3" key="3">
    <citation type="submission" date="2020-09" db="EMBL/GenBank/DDBJ databases">
        <authorList>
            <person name="Sun Q."/>
            <person name="Ohkuma M."/>
        </authorList>
    </citation>
    <scope>NUCLEOTIDE SEQUENCE</scope>
    <source>
        <strain evidence="3">JCM 4136</strain>
    </source>
</reference>
<keyword evidence="4" id="KW-1185">Reference proteome</keyword>
<proteinExistence type="predicted"/>
<dbReference type="EMBL" id="BMSC01000013">
    <property type="protein sequence ID" value="GGU81885.1"/>
    <property type="molecule type" value="Genomic_DNA"/>
</dbReference>
<dbReference type="Proteomes" id="UP000480804">
    <property type="component" value="Unassembled WGS sequence"/>
</dbReference>
<evidence type="ECO:0000313" key="3">
    <source>
        <dbReference type="EMBL" id="GGU81885.1"/>
    </source>
</evidence>
<dbReference type="Proteomes" id="UP000660975">
    <property type="component" value="Unassembled WGS sequence"/>
</dbReference>
<accession>A0A8H9LPJ8</accession>
<dbReference type="RefSeq" id="WP_189400759.1">
    <property type="nucleotide sequence ID" value="NZ_BLLO01000017.1"/>
</dbReference>
<evidence type="ECO:0000313" key="2">
    <source>
        <dbReference type="EMBL" id="GFH77841.1"/>
    </source>
</evidence>
<organism evidence="3 5">
    <name type="scientific">Streptomyces gougerotii</name>
    <dbReference type="NCBI Taxonomy" id="53448"/>
    <lineage>
        <taxon>Bacteria</taxon>
        <taxon>Bacillati</taxon>
        <taxon>Actinomycetota</taxon>
        <taxon>Actinomycetes</taxon>
        <taxon>Kitasatosporales</taxon>
        <taxon>Streptomycetaceae</taxon>
        <taxon>Streptomyces</taxon>
        <taxon>Streptomyces diastaticus group</taxon>
    </lineage>
</organism>
<reference evidence="3" key="1">
    <citation type="journal article" date="2014" name="Int. J. Syst. Evol. Microbiol.">
        <title>Complete genome sequence of Corynebacterium casei LMG S-19264T (=DSM 44701T), isolated from a smear-ripened cheese.</title>
        <authorList>
            <consortium name="US DOE Joint Genome Institute (JGI-PGF)"/>
            <person name="Walter F."/>
            <person name="Albersmeier A."/>
            <person name="Kalinowski J."/>
            <person name="Ruckert C."/>
        </authorList>
    </citation>
    <scope>NUCLEOTIDE SEQUENCE</scope>
    <source>
        <strain evidence="3">JCM 4136</strain>
    </source>
</reference>
<reference evidence="2 4" key="2">
    <citation type="submission" date="2020-02" db="EMBL/GenBank/DDBJ databases">
        <title>Whole genome shotgun sequence of Streptomyces gougerotii NBRC 13043.</title>
        <authorList>
            <person name="Ichikawa N."/>
            <person name="Komaki H."/>
            <person name="Tamura T."/>
        </authorList>
    </citation>
    <scope>NUCLEOTIDE SEQUENCE [LARGE SCALE GENOMIC DNA]</scope>
    <source>
        <strain evidence="2 4">NBRC 13043</strain>
    </source>
</reference>
<evidence type="ECO:0000313" key="4">
    <source>
        <dbReference type="Proteomes" id="UP000480804"/>
    </source>
</evidence>
<comment type="caution">
    <text evidence="3">The sequence shown here is derived from an EMBL/GenBank/DDBJ whole genome shotgun (WGS) entry which is preliminary data.</text>
</comment>
<dbReference type="AlphaFoldDB" id="A0A8H9LPJ8"/>
<protein>
    <recommendedName>
        <fullName evidence="1">ScoMcrA-like SRA domain-containing protein</fullName>
    </recommendedName>
</protein>
<sequence>MSETASDTVEWQLKPGDQIERKALHSKFGGRTQGGIGPSAKTPNVFVFTDPVAGEKHGYYDDWMPDGRFHYSGEGQYGDQRMISGNASILNHQAEGRALRVFQGARGTVTYRGEFTVDQENPWYSADAPETNDGPLRKVIVFRLNPVDTAPQEPATKLGRLLVSHPNQVDELPLERNESETTFVNPNQEPYEADRKEARLVKAFADYLTSSGHQSGRQRILPPGESRPLFTDLYAKGLGLLIEAKGSVTRENIRMAIGQLADYSRFVDHTVRAILLPSEPREDLLALAKTQECAVIWPEGKGFISTNPKALPSGKF</sequence>